<dbReference type="AlphaFoldDB" id="A0ABD0KJ15"/>
<name>A0ABD0KJ15_9CAEN</name>
<evidence type="ECO:0000256" key="1">
    <source>
        <dbReference type="SAM" id="MobiDB-lite"/>
    </source>
</evidence>
<organism evidence="2 3">
    <name type="scientific">Batillaria attramentaria</name>
    <dbReference type="NCBI Taxonomy" id="370345"/>
    <lineage>
        <taxon>Eukaryota</taxon>
        <taxon>Metazoa</taxon>
        <taxon>Spiralia</taxon>
        <taxon>Lophotrochozoa</taxon>
        <taxon>Mollusca</taxon>
        <taxon>Gastropoda</taxon>
        <taxon>Caenogastropoda</taxon>
        <taxon>Sorbeoconcha</taxon>
        <taxon>Cerithioidea</taxon>
        <taxon>Batillariidae</taxon>
        <taxon>Batillaria</taxon>
    </lineage>
</organism>
<dbReference type="Proteomes" id="UP001519460">
    <property type="component" value="Unassembled WGS sequence"/>
</dbReference>
<proteinExistence type="predicted"/>
<evidence type="ECO:0000313" key="2">
    <source>
        <dbReference type="EMBL" id="KAK7487185.1"/>
    </source>
</evidence>
<gene>
    <name evidence="2" type="ORF">BaRGS_00021537</name>
</gene>
<reference evidence="2 3" key="1">
    <citation type="journal article" date="2023" name="Sci. Data">
        <title>Genome assembly of the Korean intertidal mud-creeper Batillaria attramentaria.</title>
        <authorList>
            <person name="Patra A.K."/>
            <person name="Ho P.T."/>
            <person name="Jun S."/>
            <person name="Lee S.J."/>
            <person name="Kim Y."/>
            <person name="Won Y.J."/>
        </authorList>
    </citation>
    <scope>NUCLEOTIDE SEQUENCE [LARGE SCALE GENOMIC DNA]</scope>
    <source>
        <strain evidence="2">Wonlab-2016</strain>
    </source>
</reference>
<dbReference type="EMBL" id="JACVVK020000168">
    <property type="protein sequence ID" value="KAK7487185.1"/>
    <property type="molecule type" value="Genomic_DNA"/>
</dbReference>
<feature type="region of interest" description="Disordered" evidence="1">
    <location>
        <begin position="54"/>
        <end position="90"/>
    </location>
</feature>
<feature type="compositionally biased region" description="Polar residues" evidence="1">
    <location>
        <begin position="56"/>
        <end position="66"/>
    </location>
</feature>
<feature type="compositionally biased region" description="Basic and acidic residues" evidence="1">
    <location>
        <begin position="67"/>
        <end position="81"/>
    </location>
</feature>
<comment type="caution">
    <text evidence="2">The sequence shown here is derived from an EMBL/GenBank/DDBJ whole genome shotgun (WGS) entry which is preliminary data.</text>
</comment>
<accession>A0ABD0KJ15</accession>
<keyword evidence="3" id="KW-1185">Reference proteome</keyword>
<evidence type="ECO:0000313" key="3">
    <source>
        <dbReference type="Proteomes" id="UP001519460"/>
    </source>
</evidence>
<feature type="region of interest" description="Disordered" evidence="1">
    <location>
        <begin position="1"/>
        <end position="20"/>
    </location>
</feature>
<sequence length="90" mass="9862">MSLSFEASVKSPVRTGDNSARFKLRGRGQQDVGGLDGQTLSIVLLPGRRDREKVYSTRQLSITGNTSEREVDSRSGSEQHGPEAPTLLWC</sequence>
<protein>
    <submittedName>
        <fullName evidence="2">Uncharacterized protein</fullName>
    </submittedName>
</protein>